<sequence>MKKPLYVLTDERNWRTAVRQPIKPKISSFFRDVMDDYEMVIVLRHLVINDIDLLRLKYYEMWGRYCDQVIYSDSERRLFETTQAVTRAL</sequence>
<reference evidence="1 2" key="1">
    <citation type="submission" date="2014-02" db="EMBL/GenBank/DDBJ databases">
        <title>Single nucleus genome sequencing reveals high similarity among nuclei of an endomycorrhizal fungus.</title>
        <authorList>
            <person name="Lin K."/>
            <person name="Geurts R."/>
            <person name="Zhang Z."/>
            <person name="Limpens E."/>
            <person name="Saunders D.G."/>
            <person name="Mu D."/>
            <person name="Pang E."/>
            <person name="Cao H."/>
            <person name="Cha H."/>
            <person name="Lin T."/>
            <person name="Zhou Q."/>
            <person name="Shang Y."/>
            <person name="Li Y."/>
            <person name="Ivanov S."/>
            <person name="Sharma T."/>
            <person name="Velzen R.V."/>
            <person name="Ruijter N.D."/>
            <person name="Aanen D.K."/>
            <person name="Win J."/>
            <person name="Kamoun S."/>
            <person name="Bisseling T."/>
            <person name="Huang S."/>
        </authorList>
    </citation>
    <scope>NUCLEOTIDE SEQUENCE [LARGE SCALE GENOMIC DNA]</scope>
    <source>
        <strain evidence="2">DAOM197198w</strain>
    </source>
</reference>
<gene>
    <name evidence="1" type="ORF">RirG_111290</name>
</gene>
<comment type="caution">
    <text evidence="1">The sequence shown here is derived from an EMBL/GenBank/DDBJ whole genome shotgun (WGS) entry which is preliminary data.</text>
</comment>
<proteinExistence type="predicted"/>
<dbReference type="OrthoDB" id="2413408at2759"/>
<evidence type="ECO:0000313" key="2">
    <source>
        <dbReference type="Proteomes" id="UP000022910"/>
    </source>
</evidence>
<accession>A0A015JE84</accession>
<keyword evidence="2" id="KW-1185">Reference proteome</keyword>
<evidence type="ECO:0000313" key="1">
    <source>
        <dbReference type="EMBL" id="EXX67772.1"/>
    </source>
</evidence>
<protein>
    <submittedName>
        <fullName evidence="1">Uncharacterized protein</fullName>
    </submittedName>
</protein>
<dbReference type="EMBL" id="JEMT01017558">
    <property type="protein sequence ID" value="EXX67772.1"/>
    <property type="molecule type" value="Genomic_DNA"/>
</dbReference>
<dbReference type="Proteomes" id="UP000022910">
    <property type="component" value="Unassembled WGS sequence"/>
</dbReference>
<dbReference type="HOGENOM" id="CLU_173499_0_0_1"/>
<name>A0A015JE84_RHIIW</name>
<dbReference type="AlphaFoldDB" id="A0A015JE84"/>
<organism evidence="1 2">
    <name type="scientific">Rhizophagus irregularis (strain DAOM 197198w)</name>
    <name type="common">Glomus intraradices</name>
    <dbReference type="NCBI Taxonomy" id="1432141"/>
    <lineage>
        <taxon>Eukaryota</taxon>
        <taxon>Fungi</taxon>
        <taxon>Fungi incertae sedis</taxon>
        <taxon>Mucoromycota</taxon>
        <taxon>Glomeromycotina</taxon>
        <taxon>Glomeromycetes</taxon>
        <taxon>Glomerales</taxon>
        <taxon>Glomeraceae</taxon>
        <taxon>Rhizophagus</taxon>
    </lineage>
</organism>